<feature type="chain" id="PRO_5040394775" evidence="1">
    <location>
        <begin position="28"/>
        <end position="309"/>
    </location>
</feature>
<evidence type="ECO:0000313" key="3">
    <source>
        <dbReference type="Proteomes" id="UP001108025"/>
    </source>
</evidence>
<dbReference type="InterPro" id="IPR007497">
    <property type="entry name" value="SIMPL/DUF541"/>
</dbReference>
<dbReference type="Gene3D" id="3.30.70.2970">
    <property type="entry name" value="Protein of unknown function (DUF541), domain 2"/>
    <property type="match status" value="1"/>
</dbReference>
<comment type="caution">
    <text evidence="2">The sequence shown here is derived from an EMBL/GenBank/DDBJ whole genome shotgun (WGS) entry which is preliminary data.</text>
</comment>
<dbReference type="Pfam" id="PF04402">
    <property type="entry name" value="SIMPL"/>
    <property type="match status" value="1"/>
</dbReference>
<evidence type="ECO:0000256" key="1">
    <source>
        <dbReference type="SAM" id="SignalP"/>
    </source>
</evidence>
<reference evidence="2" key="1">
    <citation type="submission" date="2021-11" db="EMBL/GenBank/DDBJ databases">
        <title>Description of novel Chryseobacterium species.</title>
        <authorList>
            <person name="Saticioglu I.B."/>
            <person name="Ay H."/>
            <person name="Altun S."/>
            <person name="Duman M."/>
        </authorList>
    </citation>
    <scope>NUCLEOTIDE SEQUENCE</scope>
    <source>
        <strain evidence="2">C-17</strain>
    </source>
</reference>
<accession>A0A9Q3V275</accession>
<protein>
    <submittedName>
        <fullName evidence="2">SIMPL domain-containing protein</fullName>
    </submittedName>
</protein>
<feature type="signal peptide" evidence="1">
    <location>
        <begin position="1"/>
        <end position="27"/>
    </location>
</feature>
<gene>
    <name evidence="2" type="ORF">LO744_15435</name>
</gene>
<proteinExistence type="predicted"/>
<name>A0A9Q3V275_9FLAO</name>
<dbReference type="EMBL" id="JAJNAY010000002">
    <property type="protein sequence ID" value="MCD1118248.1"/>
    <property type="molecule type" value="Genomic_DNA"/>
</dbReference>
<evidence type="ECO:0000313" key="2">
    <source>
        <dbReference type="EMBL" id="MCD1118248.1"/>
    </source>
</evidence>
<organism evidence="2 3">
    <name type="scientific">Chryseobacterium turcicum</name>
    <dbReference type="NCBI Taxonomy" id="2898076"/>
    <lineage>
        <taxon>Bacteria</taxon>
        <taxon>Pseudomonadati</taxon>
        <taxon>Bacteroidota</taxon>
        <taxon>Flavobacteriia</taxon>
        <taxon>Flavobacteriales</taxon>
        <taxon>Weeksellaceae</taxon>
        <taxon>Chryseobacterium group</taxon>
        <taxon>Chryseobacterium</taxon>
    </lineage>
</organism>
<keyword evidence="1" id="KW-0732">Signal</keyword>
<keyword evidence="3" id="KW-1185">Reference proteome</keyword>
<dbReference type="AlphaFoldDB" id="A0A9Q3V275"/>
<dbReference type="RefSeq" id="WP_230670919.1">
    <property type="nucleotide sequence ID" value="NZ_JAJNAY010000002.1"/>
</dbReference>
<sequence>MKNNLNSSKASVLALLSLLFFSISVKAQMSGNQVYRERNSYNEISTYYPESKHFYATDSTLTINASILLNQKADHFKITLGLNEEAETTKKAIENINLRIANFLKRLSSLGIKKEDVYVDFISQTKVYDFDIEADKKLVSQKIKGFEIKKNMIINTNDHAKIEKIIYEASDFQIYDIIKIDYINTNIEQIHQNLMKEAYAIVNRKKDDYLGKFKHELIGTPIANSNFSYVFPKTQYQQYTAYESSDFDVVRGNYNNDYYIKKLERKGKTFYYEGIKYSGYDKVINDENPEIGIQYMVNLSVKYDFKKNR</sequence>
<dbReference type="Gene3D" id="3.30.110.170">
    <property type="entry name" value="Protein of unknown function (DUF541), domain 1"/>
    <property type="match status" value="1"/>
</dbReference>
<dbReference type="Proteomes" id="UP001108025">
    <property type="component" value="Unassembled WGS sequence"/>
</dbReference>